<dbReference type="EMBL" id="KQ993005">
    <property type="protein sequence ID" value="KZV49600.1"/>
    <property type="molecule type" value="Genomic_DNA"/>
</dbReference>
<dbReference type="AlphaFoldDB" id="A0A2Z7CR94"/>
<protein>
    <submittedName>
        <fullName evidence="1">Protein arginine N-methyltransferase PRMT10</fullName>
    </submittedName>
</protein>
<keyword evidence="1" id="KW-0489">Methyltransferase</keyword>
<dbReference type="Proteomes" id="UP000250235">
    <property type="component" value="Unassembled WGS sequence"/>
</dbReference>
<keyword evidence="2" id="KW-1185">Reference proteome</keyword>
<dbReference type="GO" id="GO:0032259">
    <property type="term" value="P:methylation"/>
    <property type="evidence" value="ECO:0007669"/>
    <property type="project" value="UniProtKB-KW"/>
</dbReference>
<accession>A0A2Z7CR94</accession>
<proteinExistence type="predicted"/>
<organism evidence="1 2">
    <name type="scientific">Dorcoceras hygrometricum</name>
    <dbReference type="NCBI Taxonomy" id="472368"/>
    <lineage>
        <taxon>Eukaryota</taxon>
        <taxon>Viridiplantae</taxon>
        <taxon>Streptophyta</taxon>
        <taxon>Embryophyta</taxon>
        <taxon>Tracheophyta</taxon>
        <taxon>Spermatophyta</taxon>
        <taxon>Magnoliopsida</taxon>
        <taxon>eudicotyledons</taxon>
        <taxon>Gunneridae</taxon>
        <taxon>Pentapetalae</taxon>
        <taxon>asterids</taxon>
        <taxon>lamiids</taxon>
        <taxon>Lamiales</taxon>
        <taxon>Gesneriaceae</taxon>
        <taxon>Didymocarpoideae</taxon>
        <taxon>Trichosporeae</taxon>
        <taxon>Loxocarpinae</taxon>
        <taxon>Dorcoceras</taxon>
    </lineage>
</organism>
<dbReference type="GO" id="GO:0008168">
    <property type="term" value="F:methyltransferase activity"/>
    <property type="evidence" value="ECO:0007669"/>
    <property type="project" value="UniProtKB-KW"/>
</dbReference>
<evidence type="ECO:0000313" key="1">
    <source>
        <dbReference type="EMBL" id="KZV49600.1"/>
    </source>
</evidence>
<sequence>MELERRSLADEAKHERRSDVVVRSSRRINVDDVISDVIQSQESAGSLHSRRKWKRRRREDPVASYSAFSRCYLKIATAKRCRLHKLIRQRFALAIKIQQEDFALFIQQSQALHPVDMNSRRKQQQHPVESSYESAVAIYIQSQALHPVDMDSQTQRIKDISRR</sequence>
<keyword evidence="1" id="KW-0808">Transferase</keyword>
<name>A0A2Z7CR94_9LAMI</name>
<evidence type="ECO:0000313" key="2">
    <source>
        <dbReference type="Proteomes" id="UP000250235"/>
    </source>
</evidence>
<reference evidence="1 2" key="1">
    <citation type="journal article" date="2015" name="Proc. Natl. Acad. Sci. U.S.A.">
        <title>The resurrection genome of Boea hygrometrica: A blueprint for survival of dehydration.</title>
        <authorList>
            <person name="Xiao L."/>
            <person name="Yang G."/>
            <person name="Zhang L."/>
            <person name="Yang X."/>
            <person name="Zhao S."/>
            <person name="Ji Z."/>
            <person name="Zhou Q."/>
            <person name="Hu M."/>
            <person name="Wang Y."/>
            <person name="Chen M."/>
            <person name="Xu Y."/>
            <person name="Jin H."/>
            <person name="Xiao X."/>
            <person name="Hu G."/>
            <person name="Bao F."/>
            <person name="Hu Y."/>
            <person name="Wan P."/>
            <person name="Li L."/>
            <person name="Deng X."/>
            <person name="Kuang T."/>
            <person name="Xiang C."/>
            <person name="Zhu J.K."/>
            <person name="Oliver M.J."/>
            <person name="He Y."/>
        </authorList>
    </citation>
    <scope>NUCLEOTIDE SEQUENCE [LARGE SCALE GENOMIC DNA]</scope>
    <source>
        <strain evidence="2">cv. XS01</strain>
    </source>
</reference>
<gene>
    <name evidence="1" type="ORF">F511_28201</name>
</gene>